<evidence type="ECO:0008006" key="3">
    <source>
        <dbReference type="Google" id="ProtNLM"/>
    </source>
</evidence>
<dbReference type="GO" id="GO:0015643">
    <property type="term" value="F:toxic substance binding"/>
    <property type="evidence" value="ECO:0007669"/>
    <property type="project" value="InterPro"/>
</dbReference>
<dbReference type="Proteomes" id="UP000052013">
    <property type="component" value="Unassembled WGS sequence"/>
</dbReference>
<name>A0A0R1SAS0_9LACO</name>
<dbReference type="STRING" id="1423739.FC85_GL000084"/>
<dbReference type="Gene3D" id="1.10.1220.10">
    <property type="entry name" value="Met repressor-like"/>
    <property type="match status" value="1"/>
</dbReference>
<dbReference type="PATRIC" id="fig|1423739.3.peg.90"/>
<dbReference type="GO" id="GO:0006355">
    <property type="term" value="P:regulation of DNA-templated transcription"/>
    <property type="evidence" value="ECO:0007669"/>
    <property type="project" value="InterPro"/>
</dbReference>
<dbReference type="InterPro" id="IPR007337">
    <property type="entry name" value="RelB/DinJ"/>
</dbReference>
<sequence length="93" mass="10574">MLKAKDSKRVDARIDPEIKKRAQDELSRHGLSMSEFIRIVVTSVANDGLPKHFGIPNEAVNKSLMEMIDDLSDQKKLPHAHNLQELEKLLNDD</sequence>
<dbReference type="EMBL" id="AZEY01000066">
    <property type="protein sequence ID" value="KRL65534.1"/>
    <property type="molecule type" value="Genomic_DNA"/>
</dbReference>
<protein>
    <recommendedName>
        <fullName evidence="3">Addiction module antitoxin, RelB DinJ family</fullName>
    </recommendedName>
</protein>
<organism evidence="1 2">
    <name type="scientific">Lentilactobacillus diolivorans DSM 14421</name>
    <dbReference type="NCBI Taxonomy" id="1423739"/>
    <lineage>
        <taxon>Bacteria</taxon>
        <taxon>Bacillati</taxon>
        <taxon>Bacillota</taxon>
        <taxon>Bacilli</taxon>
        <taxon>Lactobacillales</taxon>
        <taxon>Lactobacillaceae</taxon>
        <taxon>Lentilactobacillus</taxon>
    </lineage>
</organism>
<evidence type="ECO:0000313" key="1">
    <source>
        <dbReference type="EMBL" id="KRL65534.1"/>
    </source>
</evidence>
<accession>A0A0R1SAS0</accession>
<dbReference type="Pfam" id="PF04221">
    <property type="entry name" value="RelB"/>
    <property type="match status" value="1"/>
</dbReference>
<proteinExistence type="predicted"/>
<dbReference type="InterPro" id="IPR013321">
    <property type="entry name" value="Arc_rbn_hlx_hlx"/>
</dbReference>
<dbReference type="PIRSF" id="PIRSF003108">
    <property type="entry name" value="DinJ"/>
    <property type="match status" value="1"/>
</dbReference>
<dbReference type="GO" id="GO:0000987">
    <property type="term" value="F:cis-regulatory region sequence-specific DNA binding"/>
    <property type="evidence" value="ECO:0007669"/>
    <property type="project" value="InterPro"/>
</dbReference>
<reference evidence="1 2" key="1">
    <citation type="journal article" date="2015" name="Genome Announc.">
        <title>Expanding the biotechnology potential of lactobacilli through comparative genomics of 213 strains and associated genera.</title>
        <authorList>
            <person name="Sun Z."/>
            <person name="Harris H.M."/>
            <person name="McCann A."/>
            <person name="Guo C."/>
            <person name="Argimon S."/>
            <person name="Zhang W."/>
            <person name="Yang X."/>
            <person name="Jeffery I.B."/>
            <person name="Cooney J.C."/>
            <person name="Kagawa T.F."/>
            <person name="Liu W."/>
            <person name="Song Y."/>
            <person name="Salvetti E."/>
            <person name="Wrobel A."/>
            <person name="Rasinkangas P."/>
            <person name="Parkhill J."/>
            <person name="Rea M.C."/>
            <person name="O'Sullivan O."/>
            <person name="Ritari J."/>
            <person name="Douillard F.P."/>
            <person name="Paul Ross R."/>
            <person name="Yang R."/>
            <person name="Briner A.E."/>
            <person name="Felis G.E."/>
            <person name="de Vos W.M."/>
            <person name="Barrangou R."/>
            <person name="Klaenhammer T.R."/>
            <person name="Caufield P.W."/>
            <person name="Cui Y."/>
            <person name="Zhang H."/>
            <person name="O'Toole P.W."/>
        </authorList>
    </citation>
    <scope>NUCLEOTIDE SEQUENCE [LARGE SCALE GENOMIC DNA]</scope>
    <source>
        <strain evidence="1 2">DSM 14421</strain>
    </source>
</reference>
<gene>
    <name evidence="1" type="ORF">FC85_GL000084</name>
</gene>
<dbReference type="AlphaFoldDB" id="A0A0R1SAS0"/>
<dbReference type="InterPro" id="IPR026262">
    <property type="entry name" value="DinJ"/>
</dbReference>
<evidence type="ECO:0000313" key="2">
    <source>
        <dbReference type="Proteomes" id="UP000052013"/>
    </source>
</evidence>
<comment type="caution">
    <text evidence="1">The sequence shown here is derived from an EMBL/GenBank/DDBJ whole genome shotgun (WGS) entry which is preliminary data.</text>
</comment>
<dbReference type="RefSeq" id="WP_057864686.1">
    <property type="nucleotide sequence ID" value="NZ_AZEY01000066.1"/>
</dbReference>
<dbReference type="GO" id="GO:0044010">
    <property type="term" value="P:single-species biofilm formation"/>
    <property type="evidence" value="ECO:0007669"/>
    <property type="project" value="InterPro"/>
</dbReference>